<proteinExistence type="predicted"/>
<protein>
    <recommendedName>
        <fullName evidence="5">Small-subunit processome Utp12 domain-containing protein</fullName>
    </recommendedName>
</protein>
<dbReference type="Gene3D" id="2.130.10.10">
    <property type="entry name" value="YVTN repeat-like/Quinoprotein amine dehydrogenase"/>
    <property type="match status" value="1"/>
</dbReference>
<dbReference type="PROSITE" id="PS50082">
    <property type="entry name" value="WD_REPEATS_2"/>
    <property type="match status" value="1"/>
</dbReference>
<dbReference type="InterPro" id="IPR001680">
    <property type="entry name" value="WD40_rpt"/>
</dbReference>
<comment type="subcellular location">
    <subcellularLocation>
        <location evidence="1">Nucleus</location>
        <location evidence="1">Nucleolus</location>
    </subcellularLocation>
</comment>
<reference evidence="6 7" key="1">
    <citation type="submission" date="2019-12" db="EMBL/GenBank/DDBJ databases">
        <authorList>
            <person name="Scholz U."/>
            <person name="Mascher M."/>
            <person name="Fiebig A."/>
        </authorList>
    </citation>
    <scope>NUCLEOTIDE SEQUENCE</scope>
</reference>
<feature type="domain" description="Small-subunit processome Utp12" evidence="5">
    <location>
        <begin position="478"/>
        <end position="568"/>
    </location>
</feature>
<evidence type="ECO:0000256" key="2">
    <source>
        <dbReference type="ARBA" id="ARBA00023242"/>
    </source>
</evidence>
<dbReference type="PANTHER" id="PTHR45290">
    <property type="entry name" value="OS03G0300300 PROTEIN"/>
    <property type="match status" value="1"/>
</dbReference>
<keyword evidence="2" id="KW-0539">Nucleus</keyword>
<feature type="repeat" description="WD" evidence="3">
    <location>
        <begin position="12"/>
        <end position="33"/>
    </location>
</feature>
<evidence type="ECO:0000256" key="1">
    <source>
        <dbReference type="ARBA" id="ARBA00004604"/>
    </source>
</evidence>
<dbReference type="Proteomes" id="UP001189122">
    <property type="component" value="Unassembled WGS sequence"/>
</dbReference>
<dbReference type="GO" id="GO:0005730">
    <property type="term" value="C:nucleolus"/>
    <property type="evidence" value="ECO:0007669"/>
    <property type="project" value="UniProtKB-SubCell"/>
</dbReference>
<evidence type="ECO:0000256" key="3">
    <source>
        <dbReference type="PROSITE-ProRule" id="PRU00221"/>
    </source>
</evidence>
<dbReference type="PANTHER" id="PTHR45290:SF1">
    <property type="entry name" value="OS03G0300300 PROTEIN"/>
    <property type="match status" value="1"/>
</dbReference>
<keyword evidence="7" id="KW-1185">Reference proteome</keyword>
<evidence type="ECO:0000313" key="7">
    <source>
        <dbReference type="Proteomes" id="UP001189122"/>
    </source>
</evidence>
<dbReference type="InterPro" id="IPR015943">
    <property type="entry name" value="WD40/YVTN_repeat-like_dom_sf"/>
</dbReference>
<keyword evidence="3" id="KW-0853">WD repeat</keyword>
<evidence type="ECO:0000259" key="5">
    <source>
        <dbReference type="Pfam" id="PF04003"/>
    </source>
</evidence>
<feature type="compositionally biased region" description="Acidic residues" evidence="4">
    <location>
        <begin position="584"/>
        <end position="603"/>
    </location>
</feature>
<organism evidence="6">
    <name type="scientific">Spirodela intermedia</name>
    <name type="common">Intermediate duckweed</name>
    <dbReference type="NCBI Taxonomy" id="51605"/>
    <lineage>
        <taxon>Eukaryota</taxon>
        <taxon>Viridiplantae</taxon>
        <taxon>Streptophyta</taxon>
        <taxon>Embryophyta</taxon>
        <taxon>Tracheophyta</taxon>
        <taxon>Spermatophyta</taxon>
        <taxon>Magnoliopsida</taxon>
        <taxon>Liliopsida</taxon>
        <taxon>Araceae</taxon>
        <taxon>Lemnoideae</taxon>
        <taxon>Spirodela</taxon>
    </lineage>
</organism>
<dbReference type="EMBL" id="LR743591">
    <property type="protein sequence ID" value="CAA2619143.1"/>
    <property type="molecule type" value="Genomic_DNA"/>
</dbReference>
<evidence type="ECO:0000256" key="4">
    <source>
        <dbReference type="SAM" id="MobiDB-lite"/>
    </source>
</evidence>
<dbReference type="Pfam" id="PF04003">
    <property type="entry name" value="Utp12"/>
    <property type="match status" value="1"/>
</dbReference>
<accession>A0A7I8IM84</accession>
<dbReference type="SMART" id="SM00320">
    <property type="entry name" value="WD40"/>
    <property type="match status" value="3"/>
</dbReference>
<gene>
    <name evidence="6" type="ORF">SI7747_04005310</name>
</gene>
<name>A0A7I8IM84_SPIIN</name>
<dbReference type="Pfam" id="PF00400">
    <property type="entry name" value="WD40"/>
    <property type="match status" value="3"/>
</dbReference>
<sequence length="611" mass="66209">MASPNIKDLLTAFSPRSEFFAISSGDGRIKIWDTLKGHLQTEFSNILSTDTTAGLQPKLNERGHLSLDYKCMQWVQLANKKKRKSGNLLLVLGTGTGDALALDISSGTLKWKVTNCHPGTGCKFGLFLKTWLCLHGGVDGIVCQIDSSSGNILGKFKASTKAVSSLSVSADGRLLATAASQLKVFNCSDNKKIQKFSGHPVGVRCMIFSEDGKYILSSGVGERFSAACVLSMEHPSVFLTSKVIEADNKDEAGFCVLTLSEIGLCYFWHGKTPEDLKNSRPAKISLSIERSIPKNHHDICSAIYSAKLQGIASPASVIVLFAYGSVVKPLFEKLSLEAGTDINLTTRLDGVLLPIGHSYSSQRSTSLDRANAEDATMPIAKLYDSHNKKRKNLKTDPPEFSEHAMDHLAVDIKDEARHKVSTESLEDDSVTLCLEDRLKSAGILCDGDVLSSYKPKIMSSLTPAASNEPHILVGMDLPAKKVKSIILSMSPTDALNFLDALMIMWKTGLSVSESLVLPWILCILVNHGHFIVSRVSSVHMLSTLHKMSASKSAAVRSLLQLSGRLQLFTTQAGGNTNQEPVLDTADESEVEDDGVDDVIYGEEDSTRESGT</sequence>
<dbReference type="SUPFAM" id="SSF50998">
    <property type="entry name" value="Quinoprotein alcohol dehydrogenase-like"/>
    <property type="match status" value="1"/>
</dbReference>
<dbReference type="InterPro" id="IPR011047">
    <property type="entry name" value="Quinoprotein_ADH-like_sf"/>
</dbReference>
<dbReference type="InterPro" id="IPR007148">
    <property type="entry name" value="SSU_processome_Utp12"/>
</dbReference>
<evidence type="ECO:0000313" key="6">
    <source>
        <dbReference type="EMBL" id="CAA2619143.1"/>
    </source>
</evidence>
<feature type="region of interest" description="Disordered" evidence="4">
    <location>
        <begin position="573"/>
        <end position="611"/>
    </location>
</feature>
<dbReference type="AlphaFoldDB" id="A0A7I8IM84"/>
<dbReference type="EMBL" id="CACRZD030000004">
    <property type="protein sequence ID" value="CAA6658869.1"/>
    <property type="molecule type" value="Genomic_DNA"/>
</dbReference>